<organism evidence="11 12">
    <name type="scientific">Allorhodopirellula heiligendammensis</name>
    <dbReference type="NCBI Taxonomy" id="2714739"/>
    <lineage>
        <taxon>Bacteria</taxon>
        <taxon>Pseudomonadati</taxon>
        <taxon>Planctomycetota</taxon>
        <taxon>Planctomycetia</taxon>
        <taxon>Pirellulales</taxon>
        <taxon>Pirellulaceae</taxon>
        <taxon>Allorhodopirellula</taxon>
    </lineage>
</organism>
<keyword evidence="2" id="KW-0813">Transport</keyword>
<dbReference type="PANTHER" id="PTHR30561:SF0">
    <property type="entry name" value="GUANIDINIUM EXPORTER"/>
    <property type="match status" value="1"/>
</dbReference>
<evidence type="ECO:0000256" key="9">
    <source>
        <dbReference type="RuleBase" id="RU003942"/>
    </source>
</evidence>
<feature type="transmembrane region" description="Helical" evidence="10">
    <location>
        <begin position="29"/>
        <end position="47"/>
    </location>
</feature>
<sequence length="105" mass="11164">MSWVFLVIAGLLEAGWAIGLKYTHGFTKLVPSVLTILGIIASMYLLALAARTLPIGTAYAVWVGIGTFGTIVLGMTFLGEPVNAGRVFFLILLMVSIIGLKLTAH</sequence>
<evidence type="ECO:0000256" key="8">
    <source>
        <dbReference type="ARBA" id="ARBA00039168"/>
    </source>
</evidence>
<evidence type="ECO:0000256" key="2">
    <source>
        <dbReference type="ARBA" id="ARBA00022448"/>
    </source>
</evidence>
<dbReference type="PANTHER" id="PTHR30561">
    <property type="entry name" value="SMR FAMILY PROTON-DEPENDENT DRUG EFFLUX TRANSPORTER SUGE"/>
    <property type="match status" value="1"/>
</dbReference>
<evidence type="ECO:0000256" key="10">
    <source>
        <dbReference type="SAM" id="Phobius"/>
    </source>
</evidence>
<dbReference type="InterPro" id="IPR000390">
    <property type="entry name" value="Small_drug/metabolite_transptr"/>
</dbReference>
<dbReference type="AlphaFoldDB" id="A0A5C6BSY4"/>
<dbReference type="Pfam" id="PF00893">
    <property type="entry name" value="Multi_Drug_Res"/>
    <property type="match status" value="1"/>
</dbReference>
<evidence type="ECO:0000256" key="3">
    <source>
        <dbReference type="ARBA" id="ARBA00022475"/>
    </source>
</evidence>
<accession>A0A5C6BSY4</accession>
<evidence type="ECO:0000313" key="12">
    <source>
        <dbReference type="Proteomes" id="UP000319908"/>
    </source>
</evidence>
<name>A0A5C6BSY4_9BACT</name>
<feature type="transmembrane region" description="Helical" evidence="10">
    <location>
        <begin position="59"/>
        <end position="78"/>
    </location>
</feature>
<evidence type="ECO:0000256" key="5">
    <source>
        <dbReference type="ARBA" id="ARBA00022989"/>
    </source>
</evidence>
<keyword evidence="12" id="KW-1185">Reference proteome</keyword>
<dbReference type="OrthoDB" id="21828at2"/>
<comment type="caution">
    <text evidence="11">The sequence shown here is derived from an EMBL/GenBank/DDBJ whole genome shotgun (WGS) entry which is preliminary data.</text>
</comment>
<evidence type="ECO:0000256" key="4">
    <source>
        <dbReference type="ARBA" id="ARBA00022692"/>
    </source>
</evidence>
<dbReference type="InterPro" id="IPR045324">
    <property type="entry name" value="Small_multidrug_res"/>
</dbReference>
<dbReference type="FunFam" id="1.10.3730.20:FF:000001">
    <property type="entry name" value="Quaternary ammonium compound resistance transporter SugE"/>
    <property type="match status" value="1"/>
</dbReference>
<dbReference type="GO" id="GO:0005886">
    <property type="term" value="C:plasma membrane"/>
    <property type="evidence" value="ECO:0007669"/>
    <property type="project" value="UniProtKB-SubCell"/>
</dbReference>
<evidence type="ECO:0000256" key="6">
    <source>
        <dbReference type="ARBA" id="ARBA00023136"/>
    </source>
</evidence>
<dbReference type="SUPFAM" id="SSF103481">
    <property type="entry name" value="Multidrug resistance efflux transporter EmrE"/>
    <property type="match status" value="1"/>
</dbReference>
<dbReference type="InterPro" id="IPR037185">
    <property type="entry name" value="EmrE-like"/>
</dbReference>
<dbReference type="GO" id="GO:0022857">
    <property type="term" value="F:transmembrane transporter activity"/>
    <property type="evidence" value="ECO:0007669"/>
    <property type="project" value="InterPro"/>
</dbReference>
<comment type="similarity">
    <text evidence="7">Belongs to the drug/metabolite transporter (DMT) superfamily. Small multidrug resistance (SMR) (TC 2.A.7.1) family. Gdx/SugE subfamily.</text>
</comment>
<evidence type="ECO:0000313" key="11">
    <source>
        <dbReference type="EMBL" id="TWU15340.1"/>
    </source>
</evidence>
<proteinExistence type="inferred from homology"/>
<gene>
    <name evidence="11" type="primary">sugE_2</name>
    <name evidence="11" type="ORF">Poly21_25350</name>
</gene>
<protein>
    <recommendedName>
        <fullName evidence="8">Guanidinium exporter</fullName>
    </recommendedName>
</protein>
<comment type="subcellular location">
    <subcellularLocation>
        <location evidence="1 9">Cell membrane</location>
        <topology evidence="1 9">Multi-pass membrane protein</topology>
    </subcellularLocation>
</comment>
<feature type="transmembrane region" description="Helical" evidence="10">
    <location>
        <begin position="84"/>
        <end position="104"/>
    </location>
</feature>
<dbReference type="EMBL" id="SJPU01000002">
    <property type="protein sequence ID" value="TWU15340.1"/>
    <property type="molecule type" value="Genomic_DNA"/>
</dbReference>
<dbReference type="Proteomes" id="UP000319908">
    <property type="component" value="Unassembled WGS sequence"/>
</dbReference>
<keyword evidence="6 10" id="KW-0472">Membrane</keyword>
<dbReference type="GO" id="GO:1990961">
    <property type="term" value="P:xenobiotic detoxification by transmembrane export across the plasma membrane"/>
    <property type="evidence" value="ECO:0007669"/>
    <property type="project" value="UniProtKB-ARBA"/>
</dbReference>
<dbReference type="RefSeq" id="WP_146407239.1">
    <property type="nucleotide sequence ID" value="NZ_SJPU01000002.1"/>
</dbReference>
<evidence type="ECO:0000256" key="1">
    <source>
        <dbReference type="ARBA" id="ARBA00004651"/>
    </source>
</evidence>
<reference evidence="11 12" key="1">
    <citation type="journal article" date="2020" name="Antonie Van Leeuwenhoek">
        <title>Rhodopirellula heiligendammensis sp. nov., Rhodopirellula pilleata sp. nov., and Rhodopirellula solitaria sp. nov. isolated from natural or artificial marine surfaces in Northern Germany and California, USA, and emended description of the genus Rhodopirellula.</title>
        <authorList>
            <person name="Kallscheuer N."/>
            <person name="Wiegand S."/>
            <person name="Jogler M."/>
            <person name="Boedeker C."/>
            <person name="Peeters S.H."/>
            <person name="Rast P."/>
            <person name="Heuer A."/>
            <person name="Jetten M.S.M."/>
            <person name="Rohde M."/>
            <person name="Jogler C."/>
        </authorList>
    </citation>
    <scope>NUCLEOTIDE SEQUENCE [LARGE SCALE GENOMIC DNA]</scope>
    <source>
        <strain evidence="11 12">Poly21</strain>
    </source>
</reference>
<keyword evidence="3" id="KW-1003">Cell membrane</keyword>
<keyword evidence="5 10" id="KW-1133">Transmembrane helix</keyword>
<evidence type="ECO:0000256" key="7">
    <source>
        <dbReference type="ARBA" id="ARBA00038151"/>
    </source>
</evidence>
<keyword evidence="4 9" id="KW-0812">Transmembrane</keyword>
<dbReference type="NCBIfam" id="NF008512">
    <property type="entry name" value="PRK11431.1"/>
    <property type="match status" value="1"/>
</dbReference>
<dbReference type="Gene3D" id="1.10.3730.20">
    <property type="match status" value="1"/>
</dbReference>